<name>A0ABT8D929_9RHOB</name>
<evidence type="ECO:0000313" key="2">
    <source>
        <dbReference type="Proteomes" id="UP001243846"/>
    </source>
</evidence>
<evidence type="ECO:0000313" key="1">
    <source>
        <dbReference type="EMBL" id="MDN3712362.1"/>
    </source>
</evidence>
<dbReference type="Proteomes" id="UP001243846">
    <property type="component" value="Unassembled WGS sequence"/>
</dbReference>
<sequence>MTLEEIAALFTRDGQYFCAKWARPVAPVVFGLADESLVIFRDVVSAVLRDIRQPMMETDPEMGANFMVFFLRDWAEMDAVPDLVELTGQSDLGARLAARQAEEYRLFRFDADGSIRSCLTFLNMGTRLAQAHPAQLAETVAVRALLTFATEVNATPALAALLRAAYDPALPVVARDPSHALRLAARL</sequence>
<protein>
    <recommendedName>
        <fullName evidence="3">Ubiquinol-cytochrome C chaperone</fullName>
    </recommendedName>
</protein>
<organism evidence="1 2">
    <name type="scientific">Paracoccus cavernae</name>
    <dbReference type="NCBI Taxonomy" id="1571207"/>
    <lineage>
        <taxon>Bacteria</taxon>
        <taxon>Pseudomonadati</taxon>
        <taxon>Pseudomonadota</taxon>
        <taxon>Alphaproteobacteria</taxon>
        <taxon>Rhodobacterales</taxon>
        <taxon>Paracoccaceae</taxon>
        <taxon>Paracoccus</taxon>
    </lineage>
</organism>
<keyword evidence="2" id="KW-1185">Reference proteome</keyword>
<proteinExistence type="predicted"/>
<reference evidence="2" key="1">
    <citation type="journal article" date="2019" name="Int. J. Syst. Evol. Microbiol.">
        <title>The Global Catalogue of Microorganisms (GCM) 10K type strain sequencing project: providing services to taxonomists for standard genome sequencing and annotation.</title>
        <authorList>
            <consortium name="The Broad Institute Genomics Platform"/>
            <consortium name="The Broad Institute Genome Sequencing Center for Infectious Disease"/>
            <person name="Wu L."/>
            <person name="Ma J."/>
        </authorList>
    </citation>
    <scope>NUCLEOTIDE SEQUENCE [LARGE SCALE GENOMIC DNA]</scope>
    <source>
        <strain evidence="2">CECT 8482</strain>
    </source>
</reference>
<gene>
    <name evidence="1" type="ORF">QWZ10_12445</name>
</gene>
<evidence type="ECO:0008006" key="3">
    <source>
        <dbReference type="Google" id="ProtNLM"/>
    </source>
</evidence>
<comment type="caution">
    <text evidence="1">The sequence shown here is derived from an EMBL/GenBank/DDBJ whole genome shotgun (WGS) entry which is preliminary data.</text>
</comment>
<dbReference type="EMBL" id="JAUFRC010000001">
    <property type="protein sequence ID" value="MDN3712362.1"/>
    <property type="molecule type" value="Genomic_DNA"/>
</dbReference>
<accession>A0ABT8D929</accession>
<dbReference type="RefSeq" id="WP_377683585.1">
    <property type="nucleotide sequence ID" value="NZ_JBHMDZ010000001.1"/>
</dbReference>